<accession>A0A9P5XXI3</accession>
<organism evidence="2 3">
    <name type="scientific">Collybia nuda</name>
    <dbReference type="NCBI Taxonomy" id="64659"/>
    <lineage>
        <taxon>Eukaryota</taxon>
        <taxon>Fungi</taxon>
        <taxon>Dikarya</taxon>
        <taxon>Basidiomycota</taxon>
        <taxon>Agaricomycotina</taxon>
        <taxon>Agaricomycetes</taxon>
        <taxon>Agaricomycetidae</taxon>
        <taxon>Agaricales</taxon>
        <taxon>Tricholomatineae</taxon>
        <taxon>Clitocybaceae</taxon>
        <taxon>Collybia</taxon>
    </lineage>
</organism>
<dbReference type="AlphaFoldDB" id="A0A9P5XXI3"/>
<dbReference type="Gene3D" id="3.40.50.150">
    <property type="entry name" value="Vaccinia Virus protein VP39"/>
    <property type="match status" value="1"/>
</dbReference>
<proteinExistence type="predicted"/>
<feature type="domain" description="Methyltransferase" evidence="1">
    <location>
        <begin position="52"/>
        <end position="149"/>
    </location>
</feature>
<keyword evidence="3" id="KW-1185">Reference proteome</keyword>
<gene>
    <name evidence="2" type="ORF">BDZ94DRAFT_1313356</name>
</gene>
<comment type="caution">
    <text evidence="2">The sequence shown here is derived from an EMBL/GenBank/DDBJ whole genome shotgun (WGS) entry which is preliminary data.</text>
</comment>
<dbReference type="OrthoDB" id="184880at2759"/>
<evidence type="ECO:0000313" key="3">
    <source>
        <dbReference type="Proteomes" id="UP000807353"/>
    </source>
</evidence>
<dbReference type="SUPFAM" id="SSF53335">
    <property type="entry name" value="S-adenosyl-L-methionine-dependent methyltransferases"/>
    <property type="match status" value="1"/>
</dbReference>
<dbReference type="InterPro" id="IPR029063">
    <property type="entry name" value="SAM-dependent_MTases_sf"/>
</dbReference>
<evidence type="ECO:0000313" key="2">
    <source>
        <dbReference type="EMBL" id="KAF9458397.1"/>
    </source>
</evidence>
<dbReference type="CDD" id="cd02440">
    <property type="entry name" value="AdoMet_MTases"/>
    <property type="match status" value="1"/>
</dbReference>
<reference evidence="2" key="1">
    <citation type="submission" date="2020-11" db="EMBL/GenBank/DDBJ databases">
        <authorList>
            <consortium name="DOE Joint Genome Institute"/>
            <person name="Ahrendt S."/>
            <person name="Riley R."/>
            <person name="Andreopoulos W."/>
            <person name="Labutti K."/>
            <person name="Pangilinan J."/>
            <person name="Ruiz-Duenas F.J."/>
            <person name="Barrasa J.M."/>
            <person name="Sanchez-Garcia M."/>
            <person name="Camarero S."/>
            <person name="Miyauchi S."/>
            <person name="Serrano A."/>
            <person name="Linde D."/>
            <person name="Babiker R."/>
            <person name="Drula E."/>
            <person name="Ayuso-Fernandez I."/>
            <person name="Pacheco R."/>
            <person name="Padilla G."/>
            <person name="Ferreira P."/>
            <person name="Barriuso J."/>
            <person name="Kellner H."/>
            <person name="Castanera R."/>
            <person name="Alfaro M."/>
            <person name="Ramirez L."/>
            <person name="Pisabarro A.G."/>
            <person name="Kuo A."/>
            <person name="Tritt A."/>
            <person name="Lipzen A."/>
            <person name="He G."/>
            <person name="Yan M."/>
            <person name="Ng V."/>
            <person name="Cullen D."/>
            <person name="Martin F."/>
            <person name="Rosso M.-N."/>
            <person name="Henrissat B."/>
            <person name="Hibbett D."/>
            <person name="Martinez A.T."/>
            <person name="Grigoriev I.V."/>
        </authorList>
    </citation>
    <scope>NUCLEOTIDE SEQUENCE</scope>
    <source>
        <strain evidence="2">CBS 247.69</strain>
    </source>
</reference>
<name>A0A9P5XXI3_9AGAR</name>
<dbReference type="PANTHER" id="PTHR43591">
    <property type="entry name" value="METHYLTRANSFERASE"/>
    <property type="match status" value="1"/>
</dbReference>
<dbReference type="EMBL" id="MU150342">
    <property type="protein sequence ID" value="KAF9458397.1"/>
    <property type="molecule type" value="Genomic_DNA"/>
</dbReference>
<dbReference type="InterPro" id="IPR041698">
    <property type="entry name" value="Methyltransf_25"/>
</dbReference>
<sequence length="307" mass="34360">MSLKPFNEHYLFKNNASDSHRLDKQYLLFQKCFDRGPVTLAGSLKKDRVNKVLDVAAGSLAWALDVARSADSSKIQLYACDITPDNFPPTSVTNALSITTFVHDVTRPFPEDMIGQFDVVNMRLLMYALSEDQWKKALNNIYDVLRPGGQLLLLECDITWFTSEEIDLAQNTVGSWLSPFNHMFLKHSELTGYVPNLTKRLPEMLHNCSFSIQEQYIGQFPMGVTGKTCRSLGDASLAGDEDFTAGVAKMITNRISVEALAGNYLNDNDGNLITAESGRIQLIEKFNRNLDKNGVLFQATHIIAVRI</sequence>
<protein>
    <recommendedName>
        <fullName evidence="1">Methyltransferase domain-containing protein</fullName>
    </recommendedName>
</protein>
<evidence type="ECO:0000259" key="1">
    <source>
        <dbReference type="Pfam" id="PF13649"/>
    </source>
</evidence>
<dbReference type="Pfam" id="PF13649">
    <property type="entry name" value="Methyltransf_25"/>
    <property type="match status" value="1"/>
</dbReference>
<dbReference type="Proteomes" id="UP000807353">
    <property type="component" value="Unassembled WGS sequence"/>
</dbReference>